<protein>
    <submittedName>
        <fullName evidence="2">(rape) hypothetical protein</fullName>
    </submittedName>
</protein>
<reference evidence="2" key="1">
    <citation type="submission" date="2021-01" db="EMBL/GenBank/DDBJ databases">
        <authorList>
            <consortium name="Genoscope - CEA"/>
            <person name="William W."/>
        </authorList>
    </citation>
    <scope>NUCLEOTIDE SEQUENCE</scope>
</reference>
<dbReference type="Pfam" id="PF02737">
    <property type="entry name" value="3HCDH_N"/>
    <property type="match status" value="1"/>
</dbReference>
<dbReference type="GO" id="GO:0070403">
    <property type="term" value="F:NAD+ binding"/>
    <property type="evidence" value="ECO:0007669"/>
    <property type="project" value="InterPro"/>
</dbReference>
<organism evidence="2">
    <name type="scientific">Brassica napus</name>
    <name type="common">Rape</name>
    <dbReference type="NCBI Taxonomy" id="3708"/>
    <lineage>
        <taxon>Eukaryota</taxon>
        <taxon>Viridiplantae</taxon>
        <taxon>Streptophyta</taxon>
        <taxon>Embryophyta</taxon>
        <taxon>Tracheophyta</taxon>
        <taxon>Spermatophyta</taxon>
        <taxon>Magnoliopsida</taxon>
        <taxon>eudicotyledons</taxon>
        <taxon>Gunneridae</taxon>
        <taxon>Pentapetalae</taxon>
        <taxon>rosids</taxon>
        <taxon>malvids</taxon>
        <taxon>Brassicales</taxon>
        <taxon>Brassicaceae</taxon>
        <taxon>Brassiceae</taxon>
        <taxon>Brassica</taxon>
    </lineage>
</organism>
<proteinExistence type="predicted"/>
<dbReference type="EMBL" id="HG994361">
    <property type="protein sequence ID" value="CAF2167240.1"/>
    <property type="molecule type" value="Genomic_DNA"/>
</dbReference>
<gene>
    <name evidence="2" type="ORF">DARMORV10_A07P20560.1</name>
</gene>
<accession>A0A816YT25</accession>
<sequence>MVPKMKHLLHKLNMGRNSDVNGRLRDHQRACCRWRICEENGRDRLRLGVVSACPMGSGITQFASTNGLDVWLMDADGNALSRATTAISSSVNRFVSKGQ</sequence>
<dbReference type="InterPro" id="IPR006176">
    <property type="entry name" value="3-OHacyl-CoA_DH_NAD-bd"/>
</dbReference>
<name>A0A816YT25_BRANA</name>
<evidence type="ECO:0000313" key="2">
    <source>
        <dbReference type="EMBL" id="CAF2167240.1"/>
    </source>
</evidence>
<dbReference type="GO" id="GO:0006631">
    <property type="term" value="P:fatty acid metabolic process"/>
    <property type="evidence" value="ECO:0007669"/>
    <property type="project" value="InterPro"/>
</dbReference>
<dbReference type="AlphaFoldDB" id="A0A816YT25"/>
<dbReference type="Gene3D" id="3.40.50.720">
    <property type="entry name" value="NAD(P)-binding Rossmann-like Domain"/>
    <property type="match status" value="1"/>
</dbReference>
<feature type="domain" description="3-hydroxyacyl-CoA dehydrogenase NAD binding" evidence="1">
    <location>
        <begin position="47"/>
        <end position="99"/>
    </location>
</feature>
<dbReference type="Proteomes" id="UP001295469">
    <property type="component" value="Chromosome A07"/>
</dbReference>
<evidence type="ECO:0000259" key="1">
    <source>
        <dbReference type="Pfam" id="PF02737"/>
    </source>
</evidence>